<dbReference type="GO" id="GO:0035336">
    <property type="term" value="P:long-chain fatty-acyl-CoA metabolic process"/>
    <property type="evidence" value="ECO:0007669"/>
    <property type="project" value="TreeGrafter"/>
</dbReference>
<dbReference type="Gene3D" id="3.40.50.720">
    <property type="entry name" value="NAD(P)-binding Rossmann-like Domain"/>
    <property type="match status" value="1"/>
</dbReference>
<dbReference type="InterPro" id="IPR026055">
    <property type="entry name" value="FAR"/>
</dbReference>
<evidence type="ECO:0000313" key="3">
    <source>
        <dbReference type="Proteomes" id="UP000000933"/>
    </source>
</evidence>
<dbReference type="CDD" id="cd05263">
    <property type="entry name" value="MupV_like_SDR_e"/>
    <property type="match status" value="1"/>
</dbReference>
<evidence type="ECO:0000259" key="1">
    <source>
        <dbReference type="Pfam" id="PF07993"/>
    </source>
</evidence>
<organism evidence="2 3">
    <name type="scientific">Salinibacter ruber (strain M8)</name>
    <dbReference type="NCBI Taxonomy" id="761659"/>
    <lineage>
        <taxon>Bacteria</taxon>
        <taxon>Pseudomonadati</taxon>
        <taxon>Rhodothermota</taxon>
        <taxon>Rhodothermia</taxon>
        <taxon>Rhodothermales</taxon>
        <taxon>Salinibacteraceae</taxon>
        <taxon>Salinibacter</taxon>
    </lineage>
</organism>
<evidence type="ECO:0000313" key="2">
    <source>
        <dbReference type="EMBL" id="CBH25792.1"/>
    </source>
</evidence>
<dbReference type="KEGG" id="srm:SRM_02871"/>
<dbReference type="EMBL" id="FP565814">
    <property type="protein sequence ID" value="CBH25792.1"/>
    <property type="molecule type" value="Genomic_DNA"/>
</dbReference>
<name>D5HCN7_SALRM</name>
<feature type="domain" description="Thioester reductase (TE)" evidence="1">
    <location>
        <begin position="108"/>
        <end position="337"/>
    </location>
</feature>
<dbReference type="PANTHER" id="PTHR11011:SF45">
    <property type="entry name" value="FATTY ACYL-COA REDUCTASE CG8306-RELATED"/>
    <property type="match status" value="1"/>
</dbReference>
<dbReference type="InterPro" id="IPR013120">
    <property type="entry name" value="FAR_NAD-bd"/>
</dbReference>
<dbReference type="SUPFAM" id="SSF51735">
    <property type="entry name" value="NAD(P)-binding Rossmann-fold domains"/>
    <property type="match status" value="1"/>
</dbReference>
<dbReference type="Pfam" id="PF07993">
    <property type="entry name" value="NAD_binding_4"/>
    <property type="match status" value="1"/>
</dbReference>
<accession>D5HCN7</accession>
<dbReference type="InterPro" id="IPR036291">
    <property type="entry name" value="NAD(P)-bd_dom_sf"/>
</dbReference>
<dbReference type="HOGENOM" id="CLU_042504_2_0_10"/>
<sequence length="455" mass="50069">MLSETWIRRTEFGSVATFKNINLLCHLHTMRLYWFQVRPSKAREGDKRGPNVDGGTSFGGRRICTPESLALGYGPRPAVCRPPTAVEMPSRRSSWHYHPSTFLAMTFLTGVPGFLGTRLLRRLAAAAPDRSFLLLVQPKFEGRTHTLLADRGLADRATVLPGDITEPDLGLGAHYDAVAEQITRAVHLAAVYDLTIPREVGWEVNVEGTRHVLDLLAQCPSLERFGYVSSAYVSGERTGTIHEDELVHEAGFKNFYEETKYHAEVLVQDRMDEIPTLVFRPGIVVGDSETGATDKFDGVYFVLNALRRLPRYTPMTRIGSGTEPVNLVPVDFVVDAMGHLLGTGGHAGTVFHLTDPRPLTAQAIMELLADLLDKRVAYVPVPSGLARAMMKTGVGRALGLAPELIDYFDHPSHYDASNTRAALDGTGIDCPVLPDYAPAMVAYARRHDARSSAMY</sequence>
<reference evidence="3" key="2">
    <citation type="submission" date="2010-04" db="EMBL/GenBank/DDBJ databases">
        <title>Genome sequence of Salinibacter ruber M8.</title>
        <authorList>
            <consortium name="Genoscope"/>
        </authorList>
    </citation>
    <scope>NUCLEOTIDE SEQUENCE [LARGE SCALE GENOMIC DNA]</scope>
    <source>
        <strain evidence="3">M8</strain>
    </source>
</reference>
<gene>
    <name evidence="2" type="ordered locus">SRM_02871</name>
</gene>
<dbReference type="Proteomes" id="UP000000933">
    <property type="component" value="Chromosome"/>
</dbReference>
<proteinExistence type="predicted"/>
<protein>
    <recommendedName>
        <fullName evidence="1">Thioester reductase (TE) domain-containing protein</fullName>
    </recommendedName>
</protein>
<dbReference type="PANTHER" id="PTHR11011">
    <property type="entry name" value="MALE STERILITY PROTEIN 2-RELATED"/>
    <property type="match status" value="1"/>
</dbReference>
<reference evidence="2 3" key="1">
    <citation type="journal article" date="2010" name="ISME J.">
        <title>Fine-scale evolution: genomic, phenotypic and ecological differentiation in two coexisting Salinibacter ruber strains.</title>
        <authorList>
            <person name="Pena A."/>
            <person name="Teeling H."/>
            <person name="Huerta-Cepas J."/>
            <person name="Santos F."/>
            <person name="Yarza P."/>
            <person name="Brito-Echeverria J."/>
            <person name="Lucio M."/>
            <person name="Schmitt-Kopplin P."/>
            <person name="Meseguer I."/>
            <person name="Schenowitz C."/>
            <person name="Dossat C."/>
            <person name="Barbe V."/>
            <person name="Dopazo J."/>
            <person name="Rossello-Mora R."/>
            <person name="Schuler M."/>
            <person name="Glockner F.O."/>
            <person name="Amann R."/>
            <person name="Gabaldon T."/>
            <person name="Anton J."/>
        </authorList>
    </citation>
    <scope>NUCLEOTIDE SEQUENCE [LARGE SCALE GENOMIC DNA]</scope>
    <source>
        <strain evidence="2 3">M8</strain>
    </source>
</reference>
<dbReference type="AlphaFoldDB" id="D5HCN7"/>
<dbReference type="GO" id="GO:0080019">
    <property type="term" value="F:alcohol-forming very long-chain fatty acyl-CoA reductase activity"/>
    <property type="evidence" value="ECO:0007669"/>
    <property type="project" value="InterPro"/>
</dbReference>